<dbReference type="Proteomes" id="UP000703269">
    <property type="component" value="Unassembled WGS sequence"/>
</dbReference>
<proteinExistence type="predicted"/>
<evidence type="ECO:0000313" key="3">
    <source>
        <dbReference type="Proteomes" id="UP000703269"/>
    </source>
</evidence>
<comment type="caution">
    <text evidence="2">The sequence shown here is derived from an EMBL/GenBank/DDBJ whole genome shotgun (WGS) entry which is preliminary data.</text>
</comment>
<reference evidence="2 3" key="1">
    <citation type="submission" date="2021-08" db="EMBL/GenBank/DDBJ databases">
        <title>Draft Genome Sequence of Phanerochaete sordida strain YK-624.</title>
        <authorList>
            <person name="Mori T."/>
            <person name="Dohra H."/>
            <person name="Suzuki T."/>
            <person name="Kawagishi H."/>
            <person name="Hirai H."/>
        </authorList>
    </citation>
    <scope>NUCLEOTIDE SEQUENCE [LARGE SCALE GENOMIC DNA]</scope>
    <source>
        <strain evidence="2 3">YK-624</strain>
    </source>
</reference>
<sequence length="108" mass="11870">MSRRAAVGAHQTPVDACCQVVEHRPRLRERRFAADSASSASEKPTTAHRGLRLASNGEGRKGHQGGELRRSEQLSKRLQRMVWGSSDCSGEHSQRLVRRGSLLPGASR</sequence>
<name>A0A9P3GQK0_9APHY</name>
<dbReference type="AlphaFoldDB" id="A0A9P3GQK0"/>
<gene>
    <name evidence="2" type="ORF">PsYK624_138600</name>
</gene>
<accession>A0A9P3GQK0</accession>
<evidence type="ECO:0000313" key="2">
    <source>
        <dbReference type="EMBL" id="GJE97639.1"/>
    </source>
</evidence>
<dbReference type="EMBL" id="BPQB01000075">
    <property type="protein sequence ID" value="GJE97639.1"/>
    <property type="molecule type" value="Genomic_DNA"/>
</dbReference>
<protein>
    <submittedName>
        <fullName evidence="2">Uncharacterized protein</fullName>
    </submittedName>
</protein>
<evidence type="ECO:0000256" key="1">
    <source>
        <dbReference type="SAM" id="MobiDB-lite"/>
    </source>
</evidence>
<keyword evidence="3" id="KW-1185">Reference proteome</keyword>
<feature type="region of interest" description="Disordered" evidence="1">
    <location>
        <begin position="30"/>
        <end position="108"/>
    </location>
</feature>
<organism evidence="2 3">
    <name type="scientific">Phanerochaete sordida</name>
    <dbReference type="NCBI Taxonomy" id="48140"/>
    <lineage>
        <taxon>Eukaryota</taxon>
        <taxon>Fungi</taxon>
        <taxon>Dikarya</taxon>
        <taxon>Basidiomycota</taxon>
        <taxon>Agaricomycotina</taxon>
        <taxon>Agaricomycetes</taxon>
        <taxon>Polyporales</taxon>
        <taxon>Phanerochaetaceae</taxon>
        <taxon>Phanerochaete</taxon>
    </lineage>
</organism>
<feature type="compositionally biased region" description="Basic and acidic residues" evidence="1">
    <location>
        <begin position="58"/>
        <end position="75"/>
    </location>
</feature>